<gene>
    <name evidence="10" type="ORF">CYMTET_8326</name>
</gene>
<feature type="transmembrane region" description="Helical" evidence="8">
    <location>
        <begin position="352"/>
        <end position="375"/>
    </location>
</feature>
<dbReference type="GO" id="GO:0005524">
    <property type="term" value="F:ATP binding"/>
    <property type="evidence" value="ECO:0007669"/>
    <property type="project" value="UniProtKB-KW"/>
</dbReference>
<keyword evidence="4" id="KW-0547">Nucleotide-binding</keyword>
<proteinExistence type="inferred from homology"/>
<name>A0AAE0GV44_9CHLO</name>
<dbReference type="Gene3D" id="3.40.50.300">
    <property type="entry name" value="P-loop containing nucleotide triphosphate hydrolases"/>
    <property type="match status" value="1"/>
</dbReference>
<dbReference type="AlphaFoldDB" id="A0AAE0GV44"/>
<evidence type="ECO:0000256" key="5">
    <source>
        <dbReference type="ARBA" id="ARBA00022840"/>
    </source>
</evidence>
<protein>
    <recommendedName>
        <fullName evidence="9">ABC transporter domain-containing protein</fullName>
    </recommendedName>
</protein>
<dbReference type="InterPro" id="IPR003593">
    <property type="entry name" value="AAA+_ATPase"/>
</dbReference>
<sequence length="542" mass="59169">MEISVLDKREPCDCENSANEVVLSVQNLGCAILGKQLFSKLTFAASRGEVIFIKAPSGSGKTLLLKHLGALQTTGFHSGEVLLGGQTIQELGVANWRTRVSYIWQQRIEFPGTPAETFQELVSLKFQKQRQQLHLRPEDFLSAVGLEPDALEKEWRVLSGGQSQRVALILSLALKPDVLLLDEPTSGLDPDTTVLVETGNSNATVRQQKAYMSGNSTLSVISTADEDGPVKLTWLSICFALVVIALAMALSLRLQLKLESSLLISALRAILQLSLLGYILVPIFQLNSVYLVLLYCSFMICVSASEAVSKQKYHYKGMAAHTLFTVASSSSLVIVYGLYVVLRTDPMWDAHYVIPILGMLLGNSLTSVSVAYSCFLEEVAERHDNIEFLLSRGATRWEAVRHIVQRAVKLGTTPLINQMSVAGLVSIPGMMTGQILGGTSPLQAARYQMVVLFMLGGCASLSAYMILVLASNKLVDAQLCLRVDLLHKKTKYAGVFSMLFTWLSTGVSRSLSQLRTRLEAVSPGLEVEQESLLSEAVGPLRA</sequence>
<keyword evidence="5" id="KW-0067">ATP-binding</keyword>
<evidence type="ECO:0000313" key="11">
    <source>
        <dbReference type="Proteomes" id="UP001190700"/>
    </source>
</evidence>
<feature type="transmembrane region" description="Helical" evidence="8">
    <location>
        <begin position="320"/>
        <end position="340"/>
    </location>
</feature>
<dbReference type="GO" id="GO:0005886">
    <property type="term" value="C:plasma membrane"/>
    <property type="evidence" value="ECO:0007669"/>
    <property type="project" value="TreeGrafter"/>
</dbReference>
<dbReference type="InterPro" id="IPR003439">
    <property type="entry name" value="ABC_transporter-like_ATP-bd"/>
</dbReference>
<evidence type="ECO:0000256" key="2">
    <source>
        <dbReference type="ARBA" id="ARBA00005268"/>
    </source>
</evidence>
<keyword evidence="11" id="KW-1185">Reference proteome</keyword>
<keyword evidence="7 8" id="KW-0472">Membrane</keyword>
<dbReference type="PANTHER" id="PTHR30028:SF0">
    <property type="entry name" value="PROTEIN ALUMINUM SENSITIVE 3"/>
    <property type="match status" value="1"/>
</dbReference>
<evidence type="ECO:0000256" key="4">
    <source>
        <dbReference type="ARBA" id="ARBA00022741"/>
    </source>
</evidence>
<dbReference type="GO" id="GO:0016887">
    <property type="term" value="F:ATP hydrolysis activity"/>
    <property type="evidence" value="ECO:0007669"/>
    <property type="project" value="InterPro"/>
</dbReference>
<feature type="transmembrane region" description="Helical" evidence="8">
    <location>
        <begin position="232"/>
        <end position="250"/>
    </location>
</feature>
<dbReference type="SUPFAM" id="SSF52540">
    <property type="entry name" value="P-loop containing nucleoside triphosphate hydrolases"/>
    <property type="match status" value="1"/>
</dbReference>
<evidence type="ECO:0000256" key="3">
    <source>
        <dbReference type="ARBA" id="ARBA00022692"/>
    </source>
</evidence>
<dbReference type="InterPro" id="IPR017871">
    <property type="entry name" value="ABC_transporter-like_CS"/>
</dbReference>
<dbReference type="Pfam" id="PF03649">
    <property type="entry name" value="UPF0014"/>
    <property type="match status" value="1"/>
</dbReference>
<dbReference type="InterPro" id="IPR027417">
    <property type="entry name" value="P-loop_NTPase"/>
</dbReference>
<comment type="caution">
    <text evidence="10">The sequence shown here is derived from an EMBL/GenBank/DDBJ whole genome shotgun (WGS) entry which is preliminary data.</text>
</comment>
<organism evidence="10 11">
    <name type="scientific">Cymbomonas tetramitiformis</name>
    <dbReference type="NCBI Taxonomy" id="36881"/>
    <lineage>
        <taxon>Eukaryota</taxon>
        <taxon>Viridiplantae</taxon>
        <taxon>Chlorophyta</taxon>
        <taxon>Pyramimonadophyceae</taxon>
        <taxon>Pyramimonadales</taxon>
        <taxon>Pyramimonadaceae</taxon>
        <taxon>Cymbomonas</taxon>
    </lineage>
</organism>
<keyword evidence="3 8" id="KW-0812">Transmembrane</keyword>
<comment type="subcellular location">
    <subcellularLocation>
        <location evidence="1">Membrane</location>
        <topology evidence="1">Multi-pass membrane protein</topology>
    </subcellularLocation>
</comment>
<feature type="transmembrane region" description="Helical" evidence="8">
    <location>
        <begin position="450"/>
        <end position="470"/>
    </location>
</feature>
<dbReference type="InterPro" id="IPR005226">
    <property type="entry name" value="UPF0014_fam"/>
</dbReference>
<evidence type="ECO:0000256" key="8">
    <source>
        <dbReference type="SAM" id="Phobius"/>
    </source>
</evidence>
<dbReference type="PROSITE" id="PS50893">
    <property type="entry name" value="ABC_TRANSPORTER_2"/>
    <property type="match status" value="1"/>
</dbReference>
<evidence type="ECO:0000313" key="10">
    <source>
        <dbReference type="EMBL" id="KAK3284001.1"/>
    </source>
</evidence>
<evidence type="ECO:0000256" key="6">
    <source>
        <dbReference type="ARBA" id="ARBA00022989"/>
    </source>
</evidence>
<feature type="domain" description="ABC transporter" evidence="9">
    <location>
        <begin position="23"/>
        <end position="271"/>
    </location>
</feature>
<accession>A0AAE0GV44</accession>
<dbReference type="PANTHER" id="PTHR30028">
    <property type="entry name" value="UPF0014 INNER MEMBRANE PROTEIN YBBM-RELATED"/>
    <property type="match status" value="1"/>
</dbReference>
<dbReference type="EMBL" id="LGRX02002544">
    <property type="protein sequence ID" value="KAK3284001.1"/>
    <property type="molecule type" value="Genomic_DNA"/>
</dbReference>
<dbReference type="SMART" id="SM00382">
    <property type="entry name" value="AAA"/>
    <property type="match status" value="1"/>
</dbReference>
<dbReference type="PROSITE" id="PS00211">
    <property type="entry name" value="ABC_TRANSPORTER_1"/>
    <property type="match status" value="1"/>
</dbReference>
<evidence type="ECO:0000256" key="7">
    <source>
        <dbReference type="ARBA" id="ARBA00023136"/>
    </source>
</evidence>
<evidence type="ECO:0000256" key="1">
    <source>
        <dbReference type="ARBA" id="ARBA00004141"/>
    </source>
</evidence>
<dbReference type="Pfam" id="PF00005">
    <property type="entry name" value="ABC_tran"/>
    <property type="match status" value="1"/>
</dbReference>
<comment type="similarity">
    <text evidence="2">Belongs to the UPF0014 family.</text>
</comment>
<keyword evidence="6 8" id="KW-1133">Transmembrane helix</keyword>
<dbReference type="Proteomes" id="UP001190700">
    <property type="component" value="Unassembled WGS sequence"/>
</dbReference>
<evidence type="ECO:0000259" key="9">
    <source>
        <dbReference type="PROSITE" id="PS50893"/>
    </source>
</evidence>
<reference evidence="10 11" key="1">
    <citation type="journal article" date="2015" name="Genome Biol. Evol.">
        <title>Comparative Genomics of a Bacterivorous Green Alga Reveals Evolutionary Causalities and Consequences of Phago-Mixotrophic Mode of Nutrition.</title>
        <authorList>
            <person name="Burns J.A."/>
            <person name="Paasch A."/>
            <person name="Narechania A."/>
            <person name="Kim E."/>
        </authorList>
    </citation>
    <scope>NUCLEOTIDE SEQUENCE [LARGE SCALE GENOMIC DNA]</scope>
    <source>
        <strain evidence="10 11">PLY_AMNH</strain>
    </source>
</reference>